<evidence type="ECO:0000256" key="2">
    <source>
        <dbReference type="ARBA" id="ARBA00023125"/>
    </source>
</evidence>
<dbReference type="eggNOG" id="COG2207">
    <property type="taxonomic scope" value="Bacteria"/>
</dbReference>
<dbReference type="InterPro" id="IPR020449">
    <property type="entry name" value="Tscrpt_reg_AraC-type_HTH"/>
</dbReference>
<protein>
    <submittedName>
        <fullName evidence="5">Transcriptional regulator</fullName>
    </submittedName>
</protein>
<keyword evidence="2" id="KW-0238">DNA-binding</keyword>
<dbReference type="PRINTS" id="PR00032">
    <property type="entry name" value="HTHARAC"/>
</dbReference>
<keyword evidence="3" id="KW-0804">Transcription</keyword>
<sequence>MENSTLKNTEDLKDLNVKLKGFRVFEVEESLRGIPEYSRKDFYKICLHKGESTIHYADKSVSVKGYTLFFGTPHIPYSWDINSEKHNSYSCIFTEGFLSNNERLESLHNSPLFKVGGTPVFALTETSYEFIKSVFEKMIEEQDSVYHYKDELIRNYISLIIHEAHKMQPSENYFTTTNASSRISGLFMELLERQFPIENPNQPLNIRNPNDFAERLNIHVNHLNRSVKEIIGKTTKDLITERIVTEAKELLHYTDWSITDIAYSLGFDYPTYFNNFFKRVTGITPNAWRKTSAV</sequence>
<dbReference type="SUPFAM" id="SSF46689">
    <property type="entry name" value="Homeodomain-like"/>
    <property type="match status" value="1"/>
</dbReference>
<dbReference type="RefSeq" id="WP_034687126.1">
    <property type="nucleotide sequence ID" value="NZ_CP023049.2"/>
</dbReference>
<reference evidence="5 6" key="1">
    <citation type="submission" date="2014-07" db="EMBL/GenBank/DDBJ databases">
        <title>Genome of Chryseobacterium piperi CTM.</title>
        <authorList>
            <person name="Pipes S.E."/>
            <person name="Stropko S.J."/>
            <person name="Newman J.D."/>
        </authorList>
    </citation>
    <scope>NUCLEOTIDE SEQUENCE [LARGE SCALE GENOMIC DNA]</scope>
    <source>
        <strain evidence="5 6">CTM</strain>
    </source>
</reference>
<evidence type="ECO:0000259" key="4">
    <source>
        <dbReference type="PROSITE" id="PS01124"/>
    </source>
</evidence>
<keyword evidence="6" id="KW-1185">Reference proteome</keyword>
<feature type="domain" description="HTH araC/xylS-type" evidence="4">
    <location>
        <begin position="210"/>
        <end position="291"/>
    </location>
</feature>
<evidence type="ECO:0000313" key="6">
    <source>
        <dbReference type="Proteomes" id="UP000028709"/>
    </source>
</evidence>
<dbReference type="EMBL" id="JPRJ01000043">
    <property type="protein sequence ID" value="KFF17886.1"/>
    <property type="molecule type" value="Genomic_DNA"/>
</dbReference>
<dbReference type="GO" id="GO:0003700">
    <property type="term" value="F:DNA-binding transcription factor activity"/>
    <property type="evidence" value="ECO:0007669"/>
    <property type="project" value="InterPro"/>
</dbReference>
<dbReference type="PROSITE" id="PS01124">
    <property type="entry name" value="HTH_ARAC_FAMILY_2"/>
    <property type="match status" value="1"/>
</dbReference>
<dbReference type="KEGG" id="cpip:CJF12_01515"/>
<dbReference type="SMART" id="SM00342">
    <property type="entry name" value="HTH_ARAC"/>
    <property type="match status" value="1"/>
</dbReference>
<evidence type="ECO:0000256" key="3">
    <source>
        <dbReference type="ARBA" id="ARBA00023163"/>
    </source>
</evidence>
<comment type="caution">
    <text evidence="5">The sequence shown here is derived from an EMBL/GenBank/DDBJ whole genome shotgun (WGS) entry which is preliminary data.</text>
</comment>
<evidence type="ECO:0000313" key="5">
    <source>
        <dbReference type="EMBL" id="KFF17886.1"/>
    </source>
</evidence>
<dbReference type="STRING" id="558152.IQ37_16900"/>
<keyword evidence="1" id="KW-0805">Transcription regulation</keyword>
<dbReference type="Proteomes" id="UP000028709">
    <property type="component" value="Unassembled WGS sequence"/>
</dbReference>
<proteinExistence type="predicted"/>
<gene>
    <name evidence="5" type="ORF">IQ37_16900</name>
</gene>
<dbReference type="Gene3D" id="1.10.10.60">
    <property type="entry name" value="Homeodomain-like"/>
    <property type="match status" value="1"/>
</dbReference>
<dbReference type="SUPFAM" id="SSF51215">
    <property type="entry name" value="Regulatory protein AraC"/>
    <property type="match status" value="1"/>
</dbReference>
<dbReference type="InterPro" id="IPR037923">
    <property type="entry name" value="HTH-like"/>
</dbReference>
<dbReference type="PANTHER" id="PTHR43280">
    <property type="entry name" value="ARAC-FAMILY TRANSCRIPTIONAL REGULATOR"/>
    <property type="match status" value="1"/>
</dbReference>
<dbReference type="OrthoDB" id="629929at2"/>
<dbReference type="GO" id="GO:0043565">
    <property type="term" value="F:sequence-specific DNA binding"/>
    <property type="evidence" value="ECO:0007669"/>
    <property type="project" value="InterPro"/>
</dbReference>
<dbReference type="Pfam" id="PF12833">
    <property type="entry name" value="HTH_18"/>
    <property type="match status" value="1"/>
</dbReference>
<name>A0A086AMH2_9FLAO</name>
<dbReference type="AlphaFoldDB" id="A0A086AMH2"/>
<dbReference type="InterPro" id="IPR018060">
    <property type="entry name" value="HTH_AraC"/>
</dbReference>
<organism evidence="5 6">
    <name type="scientific">Chryseobacterium piperi</name>
    <dbReference type="NCBI Taxonomy" id="558152"/>
    <lineage>
        <taxon>Bacteria</taxon>
        <taxon>Pseudomonadati</taxon>
        <taxon>Bacteroidota</taxon>
        <taxon>Flavobacteriia</taxon>
        <taxon>Flavobacteriales</taxon>
        <taxon>Weeksellaceae</taxon>
        <taxon>Chryseobacterium group</taxon>
        <taxon>Chryseobacterium</taxon>
    </lineage>
</organism>
<dbReference type="PANTHER" id="PTHR43280:SF32">
    <property type="entry name" value="TRANSCRIPTIONAL REGULATORY PROTEIN"/>
    <property type="match status" value="1"/>
</dbReference>
<accession>A0A086AMH2</accession>
<evidence type="ECO:0000256" key="1">
    <source>
        <dbReference type="ARBA" id="ARBA00023015"/>
    </source>
</evidence>
<dbReference type="InterPro" id="IPR009057">
    <property type="entry name" value="Homeodomain-like_sf"/>
</dbReference>